<evidence type="ECO:0000256" key="1">
    <source>
        <dbReference type="ARBA" id="ARBA00004141"/>
    </source>
</evidence>
<dbReference type="EMBL" id="JAAGOX010000006">
    <property type="protein sequence ID" value="NDW44188.1"/>
    <property type="molecule type" value="Genomic_DNA"/>
</dbReference>
<dbReference type="AlphaFoldDB" id="A0A6B2NLG8"/>
<evidence type="ECO:0000256" key="2">
    <source>
        <dbReference type="ARBA" id="ARBA00009773"/>
    </source>
</evidence>
<feature type="transmembrane region" description="Helical" evidence="6">
    <location>
        <begin position="261"/>
        <end position="282"/>
    </location>
</feature>
<feature type="transmembrane region" description="Helical" evidence="6">
    <location>
        <begin position="12"/>
        <end position="29"/>
    </location>
</feature>
<feature type="transmembrane region" description="Helical" evidence="6">
    <location>
        <begin position="302"/>
        <end position="327"/>
    </location>
</feature>
<gene>
    <name evidence="7" type="ORF">G0P99_04405</name>
</gene>
<accession>A0A6B2NLG8</accession>
<evidence type="ECO:0000256" key="5">
    <source>
        <dbReference type="ARBA" id="ARBA00023136"/>
    </source>
</evidence>
<reference evidence="7" key="1">
    <citation type="submission" date="2020-02" db="EMBL/GenBank/DDBJ databases">
        <title>Delineation of the pyrene-degrading pathway in Roseobacter clade bacteria by genomic analysis.</title>
        <authorList>
            <person name="Zhou H."/>
            <person name="Wang H."/>
        </authorList>
    </citation>
    <scope>NUCLEOTIDE SEQUENCE</scope>
    <source>
        <strain evidence="7">PrR005</strain>
    </source>
</reference>
<evidence type="ECO:0000256" key="4">
    <source>
        <dbReference type="ARBA" id="ARBA00022989"/>
    </source>
</evidence>
<keyword evidence="4 6" id="KW-1133">Transmembrane helix</keyword>
<keyword evidence="5 6" id="KW-0472">Membrane</keyword>
<comment type="subcellular location">
    <subcellularLocation>
        <location evidence="1">Membrane</location>
        <topology evidence="1">Multi-pass membrane protein</topology>
    </subcellularLocation>
</comment>
<keyword evidence="3 6" id="KW-0812">Transmembrane</keyword>
<dbReference type="InterPro" id="IPR002549">
    <property type="entry name" value="AI-2E-like"/>
</dbReference>
<sequence>MDRGDAPRWAIPDWFLILVSGAIIVYGLWVGRDFLIPLAITALVFILTVAMVDWISARSIAGHSPPRWLANMIAASLIIFALFLLGVVFSQAGHEIVASGPQLRLRVAEMADHLESFLGPKLVDTFRNSAADLDIGGWLAAAIAQLAGSVSALALVSLYLVFLISERRAWIGKLPLLASDPVKARLVLARIATGVQQYMLVNALTSALSSGAAYLIFRSIGLDFAALLAVIVFIVGFIPNIGAFIGLALPCLIALIQFDTLTPFLIVLLGYGLFDQFVANIVQPAMQSRSLNVSTFMVMVSLTFFGIVWGGVGVFLAVPMMVVIMVICAEIPGMRWLAILLSGDGSVEQSERDH</sequence>
<feature type="transmembrane region" description="Helical" evidence="6">
    <location>
        <begin position="138"/>
        <end position="164"/>
    </location>
</feature>
<comment type="caution">
    <text evidence="7">The sequence shown here is derived from an EMBL/GenBank/DDBJ whole genome shotgun (WGS) entry which is preliminary data.</text>
</comment>
<evidence type="ECO:0000256" key="3">
    <source>
        <dbReference type="ARBA" id="ARBA00022692"/>
    </source>
</evidence>
<evidence type="ECO:0000256" key="6">
    <source>
        <dbReference type="SAM" id="Phobius"/>
    </source>
</evidence>
<feature type="transmembrane region" description="Helical" evidence="6">
    <location>
        <begin position="68"/>
        <end position="89"/>
    </location>
</feature>
<dbReference type="PANTHER" id="PTHR21716:SF64">
    <property type="entry name" value="AI-2 TRANSPORT PROTEIN TQSA"/>
    <property type="match status" value="1"/>
</dbReference>
<comment type="similarity">
    <text evidence="2">Belongs to the autoinducer-2 exporter (AI-2E) (TC 2.A.86) family.</text>
</comment>
<feature type="transmembrane region" description="Helical" evidence="6">
    <location>
        <begin position="198"/>
        <end position="218"/>
    </location>
</feature>
<proteinExistence type="inferred from homology"/>
<dbReference type="GO" id="GO:0055085">
    <property type="term" value="P:transmembrane transport"/>
    <property type="evidence" value="ECO:0007669"/>
    <property type="project" value="TreeGrafter"/>
</dbReference>
<organism evidence="7">
    <name type="scientific">Ruegeria sp. PrR005</name>
    <dbReference type="NCBI Taxonomy" id="2706882"/>
    <lineage>
        <taxon>Bacteria</taxon>
        <taxon>Pseudomonadati</taxon>
        <taxon>Pseudomonadota</taxon>
        <taxon>Alphaproteobacteria</taxon>
        <taxon>Rhodobacterales</taxon>
        <taxon>Roseobacteraceae</taxon>
        <taxon>Ruegeria</taxon>
    </lineage>
</organism>
<dbReference type="RefSeq" id="WP_164128097.1">
    <property type="nucleotide sequence ID" value="NZ_JAAGOX010000006.1"/>
</dbReference>
<evidence type="ECO:0000313" key="7">
    <source>
        <dbReference type="EMBL" id="NDW44188.1"/>
    </source>
</evidence>
<feature type="transmembrane region" description="Helical" evidence="6">
    <location>
        <begin position="35"/>
        <end position="56"/>
    </location>
</feature>
<dbReference type="Pfam" id="PF01594">
    <property type="entry name" value="AI-2E_transport"/>
    <property type="match status" value="1"/>
</dbReference>
<feature type="transmembrane region" description="Helical" evidence="6">
    <location>
        <begin position="224"/>
        <end position="249"/>
    </location>
</feature>
<protein>
    <submittedName>
        <fullName evidence="7">AI-2E family transporter</fullName>
    </submittedName>
</protein>
<dbReference type="PANTHER" id="PTHR21716">
    <property type="entry name" value="TRANSMEMBRANE PROTEIN"/>
    <property type="match status" value="1"/>
</dbReference>
<dbReference type="GO" id="GO:0016020">
    <property type="term" value="C:membrane"/>
    <property type="evidence" value="ECO:0007669"/>
    <property type="project" value="UniProtKB-SubCell"/>
</dbReference>
<name>A0A6B2NLG8_9RHOB</name>